<protein>
    <submittedName>
        <fullName evidence="3">Uncharacterized protein</fullName>
    </submittedName>
</protein>
<dbReference type="GO" id="GO:0070382">
    <property type="term" value="C:exocytic vesicle"/>
    <property type="evidence" value="ECO:0007669"/>
    <property type="project" value="TreeGrafter"/>
</dbReference>
<dbReference type="PANTHER" id="PTHR45999">
    <property type="entry name" value="UNC-13-4A, ISOFORM B"/>
    <property type="match status" value="1"/>
</dbReference>
<dbReference type="InterPro" id="IPR035892">
    <property type="entry name" value="C2_domain_sf"/>
</dbReference>
<feature type="region of interest" description="Disordered" evidence="2">
    <location>
        <begin position="53"/>
        <end position="79"/>
    </location>
</feature>
<accession>A0A8T2PDT1</accession>
<comment type="caution">
    <text evidence="3">The sequence shown here is derived from an EMBL/GenBank/DDBJ whole genome shotgun (WGS) entry which is preliminary data.</text>
</comment>
<dbReference type="AlphaFoldDB" id="A0A8T2PDT1"/>
<organism evidence="3 4">
    <name type="scientific">Albula glossodonta</name>
    <name type="common">roundjaw bonefish</name>
    <dbReference type="NCBI Taxonomy" id="121402"/>
    <lineage>
        <taxon>Eukaryota</taxon>
        <taxon>Metazoa</taxon>
        <taxon>Chordata</taxon>
        <taxon>Craniata</taxon>
        <taxon>Vertebrata</taxon>
        <taxon>Euteleostomi</taxon>
        <taxon>Actinopterygii</taxon>
        <taxon>Neopterygii</taxon>
        <taxon>Teleostei</taxon>
        <taxon>Albuliformes</taxon>
        <taxon>Albulidae</taxon>
        <taxon>Albula</taxon>
    </lineage>
</organism>
<evidence type="ECO:0000313" key="3">
    <source>
        <dbReference type="EMBL" id="KAG9350369.1"/>
    </source>
</evidence>
<name>A0A8T2PDT1_9TELE</name>
<dbReference type="EMBL" id="JAFBMS010000008">
    <property type="protein sequence ID" value="KAG9350369.1"/>
    <property type="molecule type" value="Genomic_DNA"/>
</dbReference>
<dbReference type="SUPFAM" id="SSF49562">
    <property type="entry name" value="C2 domain (Calcium/lipid-binding domain, CaLB)"/>
    <property type="match status" value="1"/>
</dbReference>
<sequence>MLTSALSLPLPCSMVSMEQCHAAGASLMVTVLDHDTLSSDDFEGEAFLSLRAVPGVGGKGPQDQPEDTPSAQIRLPLMHPKPNEDGILKLLEARKDDREAQAFVKLRRQREKMSQEV</sequence>
<evidence type="ECO:0000256" key="2">
    <source>
        <dbReference type="SAM" id="MobiDB-lite"/>
    </source>
</evidence>
<proteinExistence type="predicted"/>
<dbReference type="PANTHER" id="PTHR45999:SF3">
    <property type="entry name" value="PROTEIN UNC-13 HOMOLOG D"/>
    <property type="match status" value="1"/>
</dbReference>
<reference evidence="3" key="1">
    <citation type="thesis" date="2021" institute="BYU ScholarsArchive" country="Provo, UT, USA">
        <title>Applications of and Algorithms for Genome Assembly and Genomic Analyses with an Emphasis on Marine Teleosts.</title>
        <authorList>
            <person name="Pickett B.D."/>
        </authorList>
    </citation>
    <scope>NUCLEOTIDE SEQUENCE</scope>
    <source>
        <strain evidence="3">HI-2016</strain>
    </source>
</reference>
<dbReference type="OrthoDB" id="7976202at2759"/>
<evidence type="ECO:0000256" key="1">
    <source>
        <dbReference type="ARBA" id="ARBA00022483"/>
    </source>
</evidence>
<keyword evidence="4" id="KW-1185">Reference proteome</keyword>
<dbReference type="GO" id="GO:0006887">
    <property type="term" value="P:exocytosis"/>
    <property type="evidence" value="ECO:0007669"/>
    <property type="project" value="UniProtKB-KW"/>
</dbReference>
<dbReference type="Proteomes" id="UP000824540">
    <property type="component" value="Unassembled WGS sequence"/>
</dbReference>
<evidence type="ECO:0000313" key="4">
    <source>
        <dbReference type="Proteomes" id="UP000824540"/>
    </source>
</evidence>
<gene>
    <name evidence="3" type="ORF">JZ751_026724</name>
</gene>
<dbReference type="Gene3D" id="2.60.40.150">
    <property type="entry name" value="C2 domain"/>
    <property type="match status" value="1"/>
</dbReference>
<dbReference type="InterPro" id="IPR052095">
    <property type="entry name" value="UNC-13_domain"/>
</dbReference>
<keyword evidence="1" id="KW-0268">Exocytosis</keyword>